<reference evidence="1" key="1">
    <citation type="submission" date="2021-06" db="EMBL/GenBank/DDBJ databases">
        <authorList>
            <person name="Kallberg Y."/>
            <person name="Tangrot J."/>
            <person name="Rosling A."/>
        </authorList>
    </citation>
    <scope>NUCLEOTIDE SEQUENCE</scope>
    <source>
        <strain evidence="1">MT106</strain>
    </source>
</reference>
<evidence type="ECO:0000313" key="2">
    <source>
        <dbReference type="Proteomes" id="UP000789831"/>
    </source>
</evidence>
<sequence length="325" mass="36414">MSSIEICAFQNVTVPDIDNVQQSIQGTLNGFDQIVKLVTQGQIIQTSDEVIQTCIEKILNEGKIFCKLTRESASGSERIAHYCLDIISYVETLTNEKITGEEFLEVLDGLLSNANKCKSEAVSLKNGYTQIYNNLNEISEDLTEYEDHLQSAIAKEINDSNNMSEEKKEAKTLKWMSIAAGAGLTALTPFTGGLSAIGVPFTAQWASENATKEKEYRVSRDQARATVLKLNGIRCSARDIITQTNSIIDIIDHFQVFWDKRVDEIQLLTTEFEEKKTKHLKYNKLSASPVIKKWGKFCDRYTSYSTNVRSLLNNAEVDGRIAISN</sequence>
<dbReference type="AlphaFoldDB" id="A0A9N8YY87"/>
<dbReference type="EMBL" id="CAJVPL010000177">
    <property type="protein sequence ID" value="CAG8460373.1"/>
    <property type="molecule type" value="Genomic_DNA"/>
</dbReference>
<accession>A0A9N8YY87</accession>
<gene>
    <name evidence="1" type="ORF">AGERDE_LOCUS2219</name>
</gene>
<evidence type="ECO:0000313" key="1">
    <source>
        <dbReference type="EMBL" id="CAG8460373.1"/>
    </source>
</evidence>
<dbReference type="Gene3D" id="1.20.1170.10">
    <property type="match status" value="1"/>
</dbReference>
<keyword evidence="2" id="KW-1185">Reference proteome</keyword>
<organism evidence="1 2">
    <name type="scientific">Ambispora gerdemannii</name>
    <dbReference type="NCBI Taxonomy" id="144530"/>
    <lineage>
        <taxon>Eukaryota</taxon>
        <taxon>Fungi</taxon>
        <taxon>Fungi incertae sedis</taxon>
        <taxon>Mucoromycota</taxon>
        <taxon>Glomeromycotina</taxon>
        <taxon>Glomeromycetes</taxon>
        <taxon>Archaeosporales</taxon>
        <taxon>Ambisporaceae</taxon>
        <taxon>Ambispora</taxon>
    </lineage>
</organism>
<protein>
    <submittedName>
        <fullName evidence="1">2384_t:CDS:1</fullName>
    </submittedName>
</protein>
<dbReference type="OrthoDB" id="2423155at2759"/>
<dbReference type="Proteomes" id="UP000789831">
    <property type="component" value="Unassembled WGS sequence"/>
</dbReference>
<dbReference type="SUPFAM" id="SSF58100">
    <property type="entry name" value="Bacterial hemolysins"/>
    <property type="match status" value="1"/>
</dbReference>
<name>A0A9N8YY87_9GLOM</name>
<proteinExistence type="predicted"/>
<comment type="caution">
    <text evidence="1">The sequence shown here is derived from an EMBL/GenBank/DDBJ whole genome shotgun (WGS) entry which is preliminary data.</text>
</comment>